<evidence type="ECO:0008006" key="4">
    <source>
        <dbReference type="Google" id="ProtNLM"/>
    </source>
</evidence>
<reference evidence="2 3" key="2">
    <citation type="journal article" date="2016" name="Genome Announc.">
        <title>Complete Genome Sequence of a Strain of Azospirillum thiophilum Isolated from a Sulfide Spring.</title>
        <authorList>
            <person name="Fomenkov A."/>
            <person name="Vincze T."/>
            <person name="Grabovich M."/>
            <person name="Anton B.P."/>
            <person name="Dubinina G."/>
            <person name="Orlova M."/>
            <person name="Belousova E."/>
            <person name="Roberts R.J."/>
        </authorList>
    </citation>
    <scope>NUCLEOTIDE SEQUENCE [LARGE SCALE GENOMIC DNA]</scope>
    <source>
        <strain evidence="2 3">BV-S</strain>
    </source>
</reference>
<feature type="coiled-coil region" evidence="1">
    <location>
        <begin position="40"/>
        <end position="88"/>
    </location>
</feature>
<dbReference type="AlphaFoldDB" id="A0AAC8W5U2"/>
<dbReference type="Proteomes" id="UP000069935">
    <property type="component" value="Chromosome 7"/>
</dbReference>
<dbReference type="KEGG" id="ati:AL072_31475"/>
<protein>
    <recommendedName>
        <fullName evidence="4">Transposase</fullName>
    </recommendedName>
</protein>
<keyword evidence="1" id="KW-0175">Coiled coil</keyword>
<keyword evidence="3" id="KW-1185">Reference proteome</keyword>
<organism evidence="2 3">
    <name type="scientific">Azospirillum thiophilum</name>
    <dbReference type="NCBI Taxonomy" id="528244"/>
    <lineage>
        <taxon>Bacteria</taxon>
        <taxon>Pseudomonadati</taxon>
        <taxon>Pseudomonadota</taxon>
        <taxon>Alphaproteobacteria</taxon>
        <taxon>Rhodospirillales</taxon>
        <taxon>Azospirillaceae</taxon>
        <taxon>Azospirillum</taxon>
    </lineage>
</organism>
<evidence type="ECO:0000313" key="2">
    <source>
        <dbReference type="EMBL" id="ALG75675.1"/>
    </source>
</evidence>
<sequence>MAAVTRLLRGEPLEVVARELNVTVARLSEWRERALAAVASAMKERERDERDEEIARLKAKVGGITMANELLEEKIAALEGKRPLARRRSRR</sequence>
<accession>A0AAC8W5U2</accession>
<gene>
    <name evidence="2" type="ORF">AL072_31475</name>
</gene>
<evidence type="ECO:0000256" key="1">
    <source>
        <dbReference type="SAM" id="Coils"/>
    </source>
</evidence>
<proteinExistence type="predicted"/>
<name>A0AAC8W5U2_9PROT</name>
<dbReference type="EMBL" id="CP012407">
    <property type="protein sequence ID" value="ALG75675.1"/>
    <property type="molecule type" value="Genomic_DNA"/>
</dbReference>
<evidence type="ECO:0000313" key="3">
    <source>
        <dbReference type="Proteomes" id="UP000069935"/>
    </source>
</evidence>
<reference evidence="3" key="1">
    <citation type="submission" date="2015-08" db="EMBL/GenBank/DDBJ databases">
        <title>Complete Genome Sequence of Azospirillum thiophilum BV-S.</title>
        <authorList>
            <person name="Fomenkov A."/>
            <person name="Vincze T."/>
            <person name="Grabovich M."/>
            <person name="Dubinina G."/>
            <person name="Orlova M."/>
            <person name="Belousova E."/>
            <person name="Roberts R.J."/>
        </authorList>
    </citation>
    <scope>NUCLEOTIDE SEQUENCE [LARGE SCALE GENOMIC DNA]</scope>
    <source>
        <strain evidence="3">BV-S</strain>
    </source>
</reference>